<protein>
    <recommendedName>
        <fullName evidence="2">D-xylose reductase [NAD(P)H]</fullName>
        <ecNumber evidence="2">1.1.1.307</ecNumber>
    </recommendedName>
</protein>
<dbReference type="InterPro" id="IPR020471">
    <property type="entry name" value="AKR"/>
</dbReference>
<dbReference type="Pfam" id="PF00248">
    <property type="entry name" value="Aldo_ket_red"/>
    <property type="match status" value="1"/>
</dbReference>
<evidence type="ECO:0000313" key="10">
    <source>
        <dbReference type="EMBL" id="KIW19140.1"/>
    </source>
</evidence>
<dbReference type="PANTHER" id="PTHR43827:SF3">
    <property type="entry name" value="NADP-DEPENDENT OXIDOREDUCTASE DOMAIN-CONTAINING PROTEIN"/>
    <property type="match status" value="1"/>
</dbReference>
<evidence type="ECO:0000256" key="1">
    <source>
        <dbReference type="ARBA" id="ARBA00007905"/>
    </source>
</evidence>
<dbReference type="OrthoDB" id="416253at2759"/>
<keyword evidence="4" id="KW-0560">Oxidoreductase</keyword>
<dbReference type="GeneID" id="27330515"/>
<accession>A0A0D2BKN2</accession>
<evidence type="ECO:0000256" key="4">
    <source>
        <dbReference type="ARBA" id="ARBA00023002"/>
    </source>
</evidence>
<comment type="similarity">
    <text evidence="1">Belongs to the aldo/keto reductase family.</text>
</comment>
<dbReference type="HOGENOM" id="CLU_023205_0_0_1"/>
<evidence type="ECO:0000259" key="9">
    <source>
        <dbReference type="Pfam" id="PF00248"/>
    </source>
</evidence>
<dbReference type="EC" id="1.1.1.307" evidence="2"/>
<comment type="catalytic activity">
    <reaction evidence="7">
        <text>xylitol + NAD(+) = D-xylose + NADH + H(+)</text>
        <dbReference type="Rhea" id="RHEA:27441"/>
        <dbReference type="ChEBI" id="CHEBI:15378"/>
        <dbReference type="ChEBI" id="CHEBI:17151"/>
        <dbReference type="ChEBI" id="CHEBI:53455"/>
        <dbReference type="ChEBI" id="CHEBI:57540"/>
        <dbReference type="ChEBI" id="CHEBI:57945"/>
        <dbReference type="EC" id="1.1.1.307"/>
    </reaction>
</comment>
<evidence type="ECO:0000256" key="5">
    <source>
        <dbReference type="ARBA" id="ARBA00025065"/>
    </source>
</evidence>
<evidence type="ECO:0000256" key="2">
    <source>
        <dbReference type="ARBA" id="ARBA00012845"/>
    </source>
</evidence>
<name>A0A0D2BKN2_9EURO</name>
<feature type="domain" description="NADP-dependent oxidoreductase" evidence="9">
    <location>
        <begin position="42"/>
        <end position="287"/>
    </location>
</feature>
<keyword evidence="3" id="KW-0521">NADP</keyword>
<evidence type="ECO:0000256" key="3">
    <source>
        <dbReference type="ARBA" id="ARBA00022857"/>
    </source>
</evidence>
<comment type="function">
    <text evidence="5">Catalyzes the initial reaction in the xylose utilization pathway by reducing D-xylose into xylitol. Xylose is a major component of hemicelluloses such as xylan. Most fungi utilize D-xylose via three enzymatic reactions, xylose reductase (XR), xylitol dehydrogenase (XDH), and xylulokinase, to form xylulose 5-phosphate, which enters pentose phosphate pathway.</text>
</comment>
<evidence type="ECO:0000256" key="7">
    <source>
        <dbReference type="ARBA" id="ARBA00049485"/>
    </source>
</evidence>
<proteinExistence type="inferred from homology"/>
<evidence type="ECO:0000256" key="8">
    <source>
        <dbReference type="SAM" id="MobiDB-lite"/>
    </source>
</evidence>
<dbReference type="PROSITE" id="PS00798">
    <property type="entry name" value="ALDOKETO_REDUCTASE_1"/>
    <property type="match status" value="1"/>
</dbReference>
<dbReference type="VEuPathDB" id="FungiDB:PV08_03432"/>
<dbReference type="AlphaFoldDB" id="A0A0D2BKN2"/>
<organism evidence="10 11">
    <name type="scientific">Exophiala spinifera</name>
    <dbReference type="NCBI Taxonomy" id="91928"/>
    <lineage>
        <taxon>Eukaryota</taxon>
        <taxon>Fungi</taxon>
        <taxon>Dikarya</taxon>
        <taxon>Ascomycota</taxon>
        <taxon>Pezizomycotina</taxon>
        <taxon>Eurotiomycetes</taxon>
        <taxon>Chaetothyriomycetidae</taxon>
        <taxon>Chaetothyriales</taxon>
        <taxon>Herpotrichiellaceae</taxon>
        <taxon>Exophiala</taxon>
    </lineage>
</organism>
<dbReference type="InterPro" id="IPR018170">
    <property type="entry name" value="Aldo/ket_reductase_CS"/>
</dbReference>
<evidence type="ECO:0000256" key="6">
    <source>
        <dbReference type="ARBA" id="ARBA00047534"/>
    </source>
</evidence>
<gene>
    <name evidence="10" type="ORF">PV08_03432</name>
</gene>
<dbReference type="RefSeq" id="XP_016239356.1">
    <property type="nucleotide sequence ID" value="XM_016377786.1"/>
</dbReference>
<dbReference type="Gene3D" id="3.20.20.100">
    <property type="entry name" value="NADP-dependent oxidoreductase domain"/>
    <property type="match status" value="1"/>
</dbReference>
<dbReference type="GO" id="GO:0016616">
    <property type="term" value="F:oxidoreductase activity, acting on the CH-OH group of donors, NAD or NADP as acceptor"/>
    <property type="evidence" value="ECO:0007669"/>
    <property type="project" value="UniProtKB-ARBA"/>
</dbReference>
<comment type="catalytic activity">
    <reaction evidence="6">
        <text>xylitol + NADP(+) = D-xylose + NADPH + H(+)</text>
        <dbReference type="Rhea" id="RHEA:27445"/>
        <dbReference type="ChEBI" id="CHEBI:15378"/>
        <dbReference type="ChEBI" id="CHEBI:17151"/>
        <dbReference type="ChEBI" id="CHEBI:53455"/>
        <dbReference type="ChEBI" id="CHEBI:57783"/>
        <dbReference type="ChEBI" id="CHEBI:58349"/>
        <dbReference type="EC" id="1.1.1.307"/>
    </reaction>
</comment>
<dbReference type="PANTHER" id="PTHR43827">
    <property type="entry name" value="2,5-DIKETO-D-GLUCONIC ACID REDUCTASE"/>
    <property type="match status" value="1"/>
</dbReference>
<dbReference type="Proteomes" id="UP000053328">
    <property type="component" value="Unassembled WGS sequence"/>
</dbReference>
<feature type="region of interest" description="Disordered" evidence="8">
    <location>
        <begin position="1"/>
        <end position="21"/>
    </location>
</feature>
<dbReference type="CDD" id="cd19071">
    <property type="entry name" value="AKR_AKR1-5-like"/>
    <property type="match status" value="1"/>
</dbReference>
<dbReference type="SUPFAM" id="SSF51430">
    <property type="entry name" value="NAD(P)-linked oxidoreductase"/>
    <property type="match status" value="1"/>
</dbReference>
<dbReference type="STRING" id="91928.A0A0D2BKN2"/>
<dbReference type="EMBL" id="KN847493">
    <property type="protein sequence ID" value="KIW19140.1"/>
    <property type="molecule type" value="Genomic_DNA"/>
</dbReference>
<sequence length="333" mass="37831">MSGAETLSKKMPFADPEGLSSSQEWNVPWLAWAHGRQLEDSIIHALHHGYRLIDTAQYYGVEKVVGSAIRKSGVARSSIIVITKFWSHWHHDPAAALRQSLADLDIDYIDIFMMHWPNLMLKEGVPEPWGAKPDFIDTWTAMEDLLLDESLGLKDKVRGLGVSNFTRKLLEPLLERCRLKPLVNEVELQAMNPNLKLVPWCQKTGIQVISWSTLGSERINERNQILTHPLFTDIASKHACSVGVVSLSWAVQRGVIVIPKSSSLKRIEDNIKLVELTKEEMEELNNAEKRVGRMRLSDTIPGIQYKMPDGRETILGWTKAEFGWEDEKGEWLC</sequence>
<dbReference type="PRINTS" id="PR00069">
    <property type="entry name" value="ALDKETRDTASE"/>
</dbReference>
<reference evidence="10 11" key="1">
    <citation type="submission" date="2015-01" db="EMBL/GenBank/DDBJ databases">
        <title>The Genome Sequence of Exophiala spinifera CBS89968.</title>
        <authorList>
            <consortium name="The Broad Institute Genomics Platform"/>
            <person name="Cuomo C."/>
            <person name="de Hoog S."/>
            <person name="Gorbushina A."/>
            <person name="Stielow B."/>
            <person name="Teixiera M."/>
            <person name="Abouelleil A."/>
            <person name="Chapman S.B."/>
            <person name="Priest M."/>
            <person name="Young S.K."/>
            <person name="Wortman J."/>
            <person name="Nusbaum C."/>
            <person name="Birren B."/>
        </authorList>
    </citation>
    <scope>NUCLEOTIDE SEQUENCE [LARGE SCALE GENOMIC DNA]</scope>
    <source>
        <strain evidence="10 11">CBS 89968</strain>
    </source>
</reference>
<dbReference type="InterPro" id="IPR023210">
    <property type="entry name" value="NADP_OxRdtase_dom"/>
</dbReference>
<dbReference type="InterPro" id="IPR036812">
    <property type="entry name" value="NAD(P)_OxRdtase_dom_sf"/>
</dbReference>
<evidence type="ECO:0000313" key="11">
    <source>
        <dbReference type="Proteomes" id="UP000053328"/>
    </source>
</evidence>
<keyword evidence="11" id="KW-1185">Reference proteome</keyword>